<feature type="compositionally biased region" description="Acidic residues" evidence="3">
    <location>
        <begin position="131"/>
        <end position="157"/>
    </location>
</feature>
<keyword evidence="2" id="KW-0963">Cytoplasm</keyword>
<evidence type="ECO:0000256" key="2">
    <source>
        <dbReference type="HAMAP-Rule" id="MF_00003"/>
    </source>
</evidence>
<comment type="function">
    <text evidence="2">One of several proteins that assist in the late maturation steps of the functional core of the 30S ribosomal subunit. Associates with free 30S ribosomal subunits (but not with 30S subunits that are part of 70S ribosomes or polysomes). Required for efficient processing of 16S rRNA. May interact with the 5'-terminal helix region of 16S rRNA.</text>
</comment>
<dbReference type="RefSeq" id="WP_345167151.1">
    <property type="nucleotide sequence ID" value="NZ_BAABGX010000002.1"/>
</dbReference>
<dbReference type="InterPro" id="IPR000238">
    <property type="entry name" value="RbfA"/>
</dbReference>
<comment type="subcellular location">
    <subcellularLocation>
        <location evidence="2">Cytoplasm</location>
    </subcellularLocation>
</comment>
<reference evidence="5" key="1">
    <citation type="journal article" date="2019" name="Int. J. Syst. Evol. Microbiol.">
        <title>The Global Catalogue of Microorganisms (GCM) 10K type strain sequencing project: providing services to taxonomists for standard genome sequencing and annotation.</title>
        <authorList>
            <consortium name="The Broad Institute Genomics Platform"/>
            <consortium name="The Broad Institute Genome Sequencing Center for Infectious Disease"/>
            <person name="Wu L."/>
            <person name="Ma J."/>
        </authorList>
    </citation>
    <scope>NUCLEOTIDE SEQUENCE [LARGE SCALE GENOMIC DNA]</scope>
    <source>
        <strain evidence="5">JCM 17917</strain>
    </source>
</reference>
<evidence type="ECO:0000256" key="1">
    <source>
        <dbReference type="ARBA" id="ARBA00022517"/>
    </source>
</evidence>
<evidence type="ECO:0000313" key="4">
    <source>
        <dbReference type="EMBL" id="GAA4309787.1"/>
    </source>
</evidence>
<dbReference type="SUPFAM" id="SSF89919">
    <property type="entry name" value="Ribosome-binding factor A, RbfA"/>
    <property type="match status" value="1"/>
</dbReference>
<proteinExistence type="inferred from homology"/>
<dbReference type="EMBL" id="BAABGX010000002">
    <property type="protein sequence ID" value="GAA4309787.1"/>
    <property type="molecule type" value="Genomic_DNA"/>
</dbReference>
<feature type="region of interest" description="Disordered" evidence="3">
    <location>
        <begin position="113"/>
        <end position="157"/>
    </location>
</feature>
<organism evidence="4 5">
    <name type="scientific">Nibribacter koreensis</name>
    <dbReference type="NCBI Taxonomy" id="1084519"/>
    <lineage>
        <taxon>Bacteria</taxon>
        <taxon>Pseudomonadati</taxon>
        <taxon>Bacteroidota</taxon>
        <taxon>Cytophagia</taxon>
        <taxon>Cytophagales</taxon>
        <taxon>Hymenobacteraceae</taxon>
        <taxon>Nibribacter</taxon>
    </lineage>
</organism>
<dbReference type="Proteomes" id="UP001501844">
    <property type="component" value="Unassembled WGS sequence"/>
</dbReference>
<comment type="caution">
    <text evidence="4">The sequence shown here is derived from an EMBL/GenBank/DDBJ whole genome shotgun (WGS) entry which is preliminary data.</text>
</comment>
<comment type="subunit">
    <text evidence="2">Monomer. Binds 30S ribosomal subunits, but not 50S ribosomal subunits or 70S ribosomes.</text>
</comment>
<protein>
    <recommendedName>
        <fullName evidence="2">Ribosome-binding factor A</fullName>
    </recommendedName>
</protein>
<name>A0ABP8FSE7_9BACT</name>
<comment type="similarity">
    <text evidence="2">Belongs to the RbfA family.</text>
</comment>
<dbReference type="NCBIfam" id="TIGR00082">
    <property type="entry name" value="rbfA"/>
    <property type="match status" value="1"/>
</dbReference>
<gene>
    <name evidence="2" type="primary">rbfA</name>
    <name evidence="4" type="ORF">GCM10023183_27190</name>
</gene>
<dbReference type="PANTHER" id="PTHR33515:SF1">
    <property type="entry name" value="RIBOSOME-BINDING FACTOR A, CHLOROPLASTIC-RELATED"/>
    <property type="match status" value="1"/>
</dbReference>
<dbReference type="PANTHER" id="PTHR33515">
    <property type="entry name" value="RIBOSOME-BINDING FACTOR A, CHLOROPLASTIC-RELATED"/>
    <property type="match status" value="1"/>
</dbReference>
<accession>A0ABP8FSE7</accession>
<dbReference type="InterPro" id="IPR015946">
    <property type="entry name" value="KH_dom-like_a/b"/>
</dbReference>
<dbReference type="HAMAP" id="MF_00003">
    <property type="entry name" value="RbfA"/>
    <property type="match status" value="1"/>
</dbReference>
<dbReference type="Gene3D" id="3.30.300.20">
    <property type="match status" value="1"/>
</dbReference>
<keyword evidence="1 2" id="KW-0690">Ribosome biogenesis</keyword>
<keyword evidence="5" id="KW-1185">Reference proteome</keyword>
<evidence type="ECO:0000313" key="5">
    <source>
        <dbReference type="Proteomes" id="UP001501844"/>
    </source>
</evidence>
<dbReference type="InterPro" id="IPR023799">
    <property type="entry name" value="RbfA_dom_sf"/>
</dbReference>
<evidence type="ECO:0000256" key="3">
    <source>
        <dbReference type="SAM" id="MobiDB-lite"/>
    </source>
</evidence>
<sequence>MDSKRQQKFARLIQKELAEIFQRDVSHLFQGSYISISGVRVSPDLGVAKTHLSFLLNPNGKDLLKEIQFHTKTIRHELAKRIRNQVRVVPELIFYIDESAEYAAKMDKIISQLDIPGESKEDPTNPFHSPEDEEEDDFYDEDEDLENEEEDEDTRDR</sequence>
<dbReference type="Pfam" id="PF02033">
    <property type="entry name" value="RBFA"/>
    <property type="match status" value="1"/>
</dbReference>